<organism evidence="2 3">
    <name type="scientific">Actinorhabdospora filicis</name>
    <dbReference type="NCBI Taxonomy" id="1785913"/>
    <lineage>
        <taxon>Bacteria</taxon>
        <taxon>Bacillati</taxon>
        <taxon>Actinomycetota</taxon>
        <taxon>Actinomycetes</taxon>
        <taxon>Micromonosporales</taxon>
        <taxon>Micromonosporaceae</taxon>
        <taxon>Actinorhabdospora</taxon>
    </lineage>
</organism>
<evidence type="ECO:0000313" key="2">
    <source>
        <dbReference type="EMBL" id="GLZ79257.1"/>
    </source>
</evidence>
<dbReference type="EMBL" id="BSTX01000002">
    <property type="protein sequence ID" value="GLZ79257.1"/>
    <property type="molecule type" value="Genomic_DNA"/>
</dbReference>
<gene>
    <name evidence="2" type="ORF">Afil01_40640</name>
</gene>
<evidence type="ECO:0000313" key="3">
    <source>
        <dbReference type="Proteomes" id="UP001165079"/>
    </source>
</evidence>
<dbReference type="RefSeq" id="WP_285664377.1">
    <property type="nucleotide sequence ID" value="NZ_BSTX01000002.1"/>
</dbReference>
<sequence>MATLVSPDRIAAELADPVLRRVFAAVVLGASTAAQILAASGLGAPQAAPAIGRLARAGLLVQGRGVVTVDDGALAAAGERAMCHMADEAAADQPDPLLRGFISGGVLVRLPEPDDDAHPAALAHIAESVFTTGEYDERAVNERLRPWCEDGALDVLSLRRALVDAGFLRRESGRYRRSSGD</sequence>
<dbReference type="InterPro" id="IPR018656">
    <property type="entry name" value="DUF2087"/>
</dbReference>
<dbReference type="Pfam" id="PF09860">
    <property type="entry name" value="DUF2087"/>
    <property type="match status" value="1"/>
</dbReference>
<dbReference type="Proteomes" id="UP001165079">
    <property type="component" value="Unassembled WGS sequence"/>
</dbReference>
<protein>
    <recommendedName>
        <fullName evidence="1">DUF2087 domain-containing protein</fullName>
    </recommendedName>
</protein>
<reference evidence="2" key="1">
    <citation type="submission" date="2023-03" db="EMBL/GenBank/DDBJ databases">
        <title>Actinorhabdospora filicis NBRC 111898.</title>
        <authorList>
            <person name="Ichikawa N."/>
            <person name="Sato H."/>
            <person name="Tonouchi N."/>
        </authorList>
    </citation>
    <scope>NUCLEOTIDE SEQUENCE</scope>
    <source>
        <strain evidence="2">NBRC 111898</strain>
    </source>
</reference>
<accession>A0A9W6SNQ7</accession>
<comment type="caution">
    <text evidence="2">The sequence shown here is derived from an EMBL/GenBank/DDBJ whole genome shotgun (WGS) entry which is preliminary data.</text>
</comment>
<keyword evidence="3" id="KW-1185">Reference proteome</keyword>
<proteinExistence type="predicted"/>
<evidence type="ECO:0000259" key="1">
    <source>
        <dbReference type="Pfam" id="PF09860"/>
    </source>
</evidence>
<name>A0A9W6SNQ7_9ACTN</name>
<feature type="domain" description="DUF2087" evidence="1">
    <location>
        <begin position="107"/>
        <end position="177"/>
    </location>
</feature>
<dbReference type="AlphaFoldDB" id="A0A9W6SNQ7"/>